<sequence>MRALKTKIKGLNKSQFKRLKELTNHAKNLYNQTLWTYRCAYEATGKYFSYPQMDKVMKQVRNLEGEINYKCLKSKVAQQTLRRVDQNFRAFFNTSRDFVKNPKKYTGKPRPPSFKQKQHDNLVYDFQAFQIKGSTVVLEKGLEIQLPKQLIGKNIKQIEIITSLLRFPSTNFSKRFLFLMMTRVKSTQKLNLLKQ</sequence>
<name>A0A0A6PFI9_9GAMM</name>
<accession>A0A0A6PFI9</accession>
<protein>
    <recommendedName>
        <fullName evidence="3">Transposase</fullName>
    </recommendedName>
</protein>
<dbReference type="EMBL" id="JSZA02000048">
    <property type="protein sequence ID" value="KHD09029.1"/>
    <property type="molecule type" value="Genomic_DNA"/>
</dbReference>
<gene>
    <name evidence="1" type="ORF">PN36_14105</name>
</gene>
<evidence type="ECO:0000313" key="2">
    <source>
        <dbReference type="Proteomes" id="UP000030428"/>
    </source>
</evidence>
<proteinExistence type="predicted"/>
<reference evidence="1 2" key="1">
    <citation type="journal article" date="2016" name="Front. Microbiol.">
        <title>Single-Cell (Meta-)Genomics of a Dimorphic Candidatus Thiomargarita nelsonii Reveals Genomic Plasticity.</title>
        <authorList>
            <person name="Flood B.E."/>
            <person name="Fliss P."/>
            <person name="Jones D.S."/>
            <person name="Dick G.J."/>
            <person name="Jain S."/>
            <person name="Kaster A.K."/>
            <person name="Winkel M."/>
            <person name="Mussmann M."/>
            <person name="Bailey J."/>
        </authorList>
    </citation>
    <scope>NUCLEOTIDE SEQUENCE [LARGE SCALE GENOMIC DNA]</scope>
    <source>
        <strain evidence="1">Hydrate Ridge</strain>
    </source>
</reference>
<dbReference type="AlphaFoldDB" id="A0A0A6PFI9"/>
<evidence type="ECO:0000313" key="1">
    <source>
        <dbReference type="EMBL" id="KHD09029.1"/>
    </source>
</evidence>
<organism evidence="1 2">
    <name type="scientific">Candidatus Thiomargarita nelsonii</name>
    <dbReference type="NCBI Taxonomy" id="1003181"/>
    <lineage>
        <taxon>Bacteria</taxon>
        <taxon>Pseudomonadati</taxon>
        <taxon>Pseudomonadota</taxon>
        <taxon>Gammaproteobacteria</taxon>
        <taxon>Thiotrichales</taxon>
        <taxon>Thiotrichaceae</taxon>
        <taxon>Thiomargarita</taxon>
    </lineage>
</organism>
<comment type="caution">
    <text evidence="1">The sequence shown here is derived from an EMBL/GenBank/DDBJ whole genome shotgun (WGS) entry which is preliminary data.</text>
</comment>
<evidence type="ECO:0008006" key="3">
    <source>
        <dbReference type="Google" id="ProtNLM"/>
    </source>
</evidence>
<keyword evidence="2" id="KW-1185">Reference proteome</keyword>
<dbReference type="Proteomes" id="UP000030428">
    <property type="component" value="Unassembled WGS sequence"/>
</dbReference>